<feature type="transmembrane region" description="Helical" evidence="1">
    <location>
        <begin position="290"/>
        <end position="309"/>
    </location>
</feature>
<evidence type="ECO:0000256" key="1">
    <source>
        <dbReference type="SAM" id="Phobius"/>
    </source>
</evidence>
<feature type="transmembrane region" description="Helical" evidence="1">
    <location>
        <begin position="186"/>
        <end position="203"/>
    </location>
</feature>
<feature type="transmembrane region" description="Helical" evidence="1">
    <location>
        <begin position="267"/>
        <end position="284"/>
    </location>
</feature>
<dbReference type="PANTHER" id="PTHR16214:SF3">
    <property type="entry name" value="TRANSMEMBRANE PROTEIN 260"/>
    <property type="match status" value="1"/>
</dbReference>
<proteinExistence type="predicted"/>
<feature type="transmembrane region" description="Helical" evidence="1">
    <location>
        <begin position="67"/>
        <end position="84"/>
    </location>
</feature>
<dbReference type="Proteomes" id="UP000316292">
    <property type="component" value="Unassembled WGS sequence"/>
</dbReference>
<feature type="transmembrane region" description="Helical" evidence="1">
    <location>
        <begin position="316"/>
        <end position="336"/>
    </location>
</feature>
<feature type="transmembrane region" description="Helical" evidence="1">
    <location>
        <begin position="342"/>
        <end position="363"/>
    </location>
</feature>
<evidence type="ECO:0000313" key="3">
    <source>
        <dbReference type="Proteomes" id="UP000316292"/>
    </source>
</evidence>
<protein>
    <submittedName>
        <fullName evidence="2">DUF2723 domain-containing protein</fullName>
    </submittedName>
</protein>
<dbReference type="AlphaFoldDB" id="A0A538S6E0"/>
<dbReference type="InterPro" id="IPR021280">
    <property type="entry name" value="TMEM260-like"/>
</dbReference>
<dbReference type="PANTHER" id="PTHR16214">
    <property type="entry name" value="TRANSMEMBRANE PROTEIN 260"/>
    <property type="match status" value="1"/>
</dbReference>
<accession>A0A538S6E0</accession>
<evidence type="ECO:0000313" key="2">
    <source>
        <dbReference type="EMBL" id="TMQ46921.1"/>
    </source>
</evidence>
<keyword evidence="1" id="KW-0472">Membrane</keyword>
<feature type="transmembrane region" description="Helical" evidence="1">
    <location>
        <begin position="114"/>
        <end position="132"/>
    </location>
</feature>
<name>A0A538S6E0_UNCEI</name>
<gene>
    <name evidence="2" type="ORF">E6K71_11335</name>
</gene>
<dbReference type="InterPro" id="IPR052724">
    <property type="entry name" value="GT117_domain-containing"/>
</dbReference>
<dbReference type="Pfam" id="PF11028">
    <property type="entry name" value="TMEM260-like"/>
    <property type="match status" value="1"/>
</dbReference>
<feature type="transmembrane region" description="Helical" evidence="1">
    <location>
        <begin position="144"/>
        <end position="174"/>
    </location>
</feature>
<keyword evidence="1" id="KW-0812">Transmembrane</keyword>
<feature type="transmembrane region" description="Helical" evidence="1">
    <location>
        <begin position="91"/>
        <end position="108"/>
    </location>
</feature>
<dbReference type="EMBL" id="VBOR01000138">
    <property type="protein sequence ID" value="TMQ46921.1"/>
    <property type="molecule type" value="Genomic_DNA"/>
</dbReference>
<reference evidence="2 3" key="1">
    <citation type="journal article" date="2019" name="Nat. Microbiol.">
        <title>Mediterranean grassland soil C-N compound turnover is dependent on rainfall and depth, and is mediated by genomically divergent microorganisms.</title>
        <authorList>
            <person name="Diamond S."/>
            <person name="Andeer P.F."/>
            <person name="Li Z."/>
            <person name="Crits-Christoph A."/>
            <person name="Burstein D."/>
            <person name="Anantharaman K."/>
            <person name="Lane K.R."/>
            <person name="Thomas B.C."/>
            <person name="Pan C."/>
            <person name="Northen T.R."/>
            <person name="Banfield J.F."/>
        </authorList>
    </citation>
    <scope>NUCLEOTIDE SEQUENCE [LARGE SCALE GENOMIC DNA]</scope>
    <source>
        <strain evidence="2">WS_1</strain>
    </source>
</reference>
<keyword evidence="1" id="KW-1133">Transmembrane helix</keyword>
<sequence length="471" mass="50466">GLVAVFAFGAYASHLLRSVGFWDTAIFQAAAPTLGLTHPTGFPTYLLLGWAFTNLVPIGDPAYRMDLLSAVISALAVATLYLVIRWIGATPAVAAIGALTFGLLQPFWRTAGRADPHTLHVLLALALILLALEWNRRGRPHRWLLAMAFLFGLALGNHLLMVLMGPALAGYVLLCEPGLVLAVRRIVGLAVAFLAGAGVYLYVPLRAASNPPIHHDFAPTTWDLFWRYVLGSDFRGSMGFLSLDGPGNALGALPAFIRSLDAGSHPAIAMAVIGLALVGLIALARSNPRAAFLLLASAGLTLYAALNYQNADIERYYFLPVAILVALAALGAQLVLWSRIPAVPSLQIVTPALAVVPIALLALNSGRVDNPSAECYAQAALQEVKPNAVVMSWWSYSTPLWYERFVAGERPDVEVFNGIDAIPGEVDRRFGQGRPIYVIQPSSTLARIQATYALTPLNACGVTLYEVRARG</sequence>
<comment type="caution">
    <text evidence="2">The sequence shown here is derived from an EMBL/GenBank/DDBJ whole genome shotgun (WGS) entry which is preliminary data.</text>
</comment>
<feature type="non-terminal residue" evidence="2">
    <location>
        <position position="1"/>
    </location>
</feature>
<organism evidence="2 3">
    <name type="scientific">Eiseniibacteriota bacterium</name>
    <dbReference type="NCBI Taxonomy" id="2212470"/>
    <lineage>
        <taxon>Bacteria</taxon>
        <taxon>Candidatus Eiseniibacteriota</taxon>
    </lineage>
</organism>